<dbReference type="PANTHER" id="PTHR43740">
    <property type="entry name" value="LEUCYL-TRNA SYNTHETASE"/>
    <property type="match status" value="1"/>
</dbReference>
<evidence type="ECO:0000256" key="7">
    <source>
        <dbReference type="ARBA" id="ARBA00023146"/>
    </source>
</evidence>
<evidence type="ECO:0000259" key="9">
    <source>
        <dbReference type="Pfam" id="PF00133"/>
    </source>
</evidence>
<dbReference type="GO" id="GO:0004823">
    <property type="term" value="F:leucine-tRNA ligase activity"/>
    <property type="evidence" value="ECO:0007669"/>
    <property type="project" value="UniProtKB-EC"/>
</dbReference>
<dbReference type="Gene3D" id="1.10.730.10">
    <property type="entry name" value="Isoleucyl-tRNA Synthetase, Domain 1"/>
    <property type="match status" value="1"/>
</dbReference>
<dbReference type="PANTHER" id="PTHR43740:SF2">
    <property type="entry name" value="LEUCINE--TRNA LIGASE, MITOCHONDRIAL"/>
    <property type="match status" value="1"/>
</dbReference>
<keyword evidence="4" id="KW-0547">Nucleotide-binding</keyword>
<gene>
    <name evidence="11" type="ORF">KDK_66300</name>
</gene>
<dbReference type="Gene3D" id="3.10.20.590">
    <property type="match status" value="1"/>
</dbReference>
<feature type="domain" description="Aminoacyl-tRNA synthetase class Ia" evidence="9">
    <location>
        <begin position="10"/>
        <end position="209"/>
    </location>
</feature>
<dbReference type="EMBL" id="BIFS01000002">
    <property type="protein sequence ID" value="GCE22830.1"/>
    <property type="molecule type" value="Genomic_DNA"/>
</dbReference>
<evidence type="ECO:0000259" key="10">
    <source>
        <dbReference type="Pfam" id="PF08264"/>
    </source>
</evidence>
<dbReference type="EC" id="6.1.1.4" evidence="2"/>
<accession>A0A402AUN0</accession>
<dbReference type="GO" id="GO:0005524">
    <property type="term" value="F:ATP binding"/>
    <property type="evidence" value="ECO:0007669"/>
    <property type="project" value="UniProtKB-KW"/>
</dbReference>
<dbReference type="InterPro" id="IPR002300">
    <property type="entry name" value="aa-tRNA-synth_Ia"/>
</dbReference>
<dbReference type="Proteomes" id="UP000287188">
    <property type="component" value="Unassembled WGS sequence"/>
</dbReference>
<dbReference type="SUPFAM" id="SSF52374">
    <property type="entry name" value="Nucleotidylyl transferase"/>
    <property type="match status" value="1"/>
</dbReference>
<comment type="catalytic activity">
    <reaction evidence="8">
        <text>tRNA(Leu) + L-leucine + ATP = L-leucyl-tRNA(Leu) + AMP + diphosphate</text>
        <dbReference type="Rhea" id="RHEA:11688"/>
        <dbReference type="Rhea" id="RHEA-COMP:9613"/>
        <dbReference type="Rhea" id="RHEA-COMP:9622"/>
        <dbReference type="ChEBI" id="CHEBI:30616"/>
        <dbReference type="ChEBI" id="CHEBI:33019"/>
        <dbReference type="ChEBI" id="CHEBI:57427"/>
        <dbReference type="ChEBI" id="CHEBI:78442"/>
        <dbReference type="ChEBI" id="CHEBI:78494"/>
        <dbReference type="ChEBI" id="CHEBI:456215"/>
        <dbReference type="EC" id="6.1.1.4"/>
    </reaction>
</comment>
<keyword evidence="12" id="KW-1185">Reference proteome</keyword>
<reference evidence="12" key="1">
    <citation type="submission" date="2018-12" db="EMBL/GenBank/DDBJ databases">
        <title>Tengunoibacter tsumagoiensis gen. nov., sp. nov., Dictyobacter kobayashii sp. nov., D. alpinus sp. nov., and D. joshuensis sp. nov. and description of Dictyobacteraceae fam. nov. within the order Ktedonobacterales isolated from Tengu-no-mugimeshi.</title>
        <authorList>
            <person name="Wang C.M."/>
            <person name="Zheng Y."/>
            <person name="Sakai Y."/>
            <person name="Toyoda A."/>
            <person name="Minakuchi Y."/>
            <person name="Abe K."/>
            <person name="Yokota A."/>
            <person name="Yabe S."/>
        </authorList>
    </citation>
    <scope>NUCLEOTIDE SEQUENCE [LARGE SCALE GENOMIC DNA]</scope>
    <source>
        <strain evidence="12">Uno11</strain>
    </source>
</reference>
<keyword evidence="6" id="KW-0648">Protein biosynthesis</keyword>
<evidence type="ECO:0000256" key="2">
    <source>
        <dbReference type="ARBA" id="ARBA00013164"/>
    </source>
</evidence>
<keyword evidence="7" id="KW-0030">Aminoacyl-tRNA synthetase</keyword>
<evidence type="ECO:0000256" key="8">
    <source>
        <dbReference type="ARBA" id="ARBA00047469"/>
    </source>
</evidence>
<organism evidence="11 12">
    <name type="scientific">Dictyobacter kobayashii</name>
    <dbReference type="NCBI Taxonomy" id="2014872"/>
    <lineage>
        <taxon>Bacteria</taxon>
        <taxon>Bacillati</taxon>
        <taxon>Chloroflexota</taxon>
        <taxon>Ktedonobacteria</taxon>
        <taxon>Ktedonobacterales</taxon>
        <taxon>Dictyobacteraceae</taxon>
        <taxon>Dictyobacter</taxon>
    </lineage>
</organism>
<dbReference type="GO" id="GO:0005829">
    <property type="term" value="C:cytosol"/>
    <property type="evidence" value="ECO:0007669"/>
    <property type="project" value="TreeGrafter"/>
</dbReference>
<dbReference type="RefSeq" id="WP_218032147.1">
    <property type="nucleotide sequence ID" value="NZ_BIFS01000002.1"/>
</dbReference>
<dbReference type="SUPFAM" id="SSF47323">
    <property type="entry name" value="Anticodon-binding domain of a subclass of class I aminoacyl-tRNA synthetases"/>
    <property type="match status" value="1"/>
</dbReference>
<evidence type="ECO:0000313" key="12">
    <source>
        <dbReference type="Proteomes" id="UP000287188"/>
    </source>
</evidence>
<keyword evidence="3" id="KW-0436">Ligase</keyword>
<evidence type="ECO:0000313" key="11">
    <source>
        <dbReference type="EMBL" id="GCE22830.1"/>
    </source>
</evidence>
<dbReference type="GO" id="GO:0006429">
    <property type="term" value="P:leucyl-tRNA aminoacylation"/>
    <property type="evidence" value="ECO:0007669"/>
    <property type="project" value="InterPro"/>
</dbReference>
<comment type="similarity">
    <text evidence="1">Belongs to the class-I aminoacyl-tRNA synthetase family.</text>
</comment>
<evidence type="ECO:0000256" key="3">
    <source>
        <dbReference type="ARBA" id="ARBA00022598"/>
    </source>
</evidence>
<dbReference type="InterPro" id="IPR014729">
    <property type="entry name" value="Rossmann-like_a/b/a_fold"/>
</dbReference>
<dbReference type="InterPro" id="IPR009080">
    <property type="entry name" value="tRNAsynth_Ia_anticodon-bd"/>
</dbReference>
<dbReference type="Pfam" id="PF00133">
    <property type="entry name" value="tRNA-synt_1"/>
    <property type="match status" value="1"/>
</dbReference>
<dbReference type="InterPro" id="IPR013155">
    <property type="entry name" value="M/V/L/I-tRNA-synth_anticd-bd"/>
</dbReference>
<comment type="caution">
    <text evidence="11">The sequence shown here is derived from an EMBL/GenBank/DDBJ whole genome shotgun (WGS) entry which is preliminary data.</text>
</comment>
<dbReference type="Gene3D" id="3.40.50.620">
    <property type="entry name" value="HUPs"/>
    <property type="match status" value="1"/>
</dbReference>
<evidence type="ECO:0000256" key="6">
    <source>
        <dbReference type="ARBA" id="ARBA00022917"/>
    </source>
</evidence>
<evidence type="ECO:0000256" key="1">
    <source>
        <dbReference type="ARBA" id="ARBA00005594"/>
    </source>
</evidence>
<proteinExistence type="inferred from homology"/>
<dbReference type="FunFam" id="1.10.730.10:FF:000002">
    <property type="entry name" value="Leucine--tRNA ligase"/>
    <property type="match status" value="1"/>
</dbReference>
<dbReference type="Pfam" id="PF08264">
    <property type="entry name" value="Anticodon_1"/>
    <property type="match status" value="1"/>
</dbReference>
<evidence type="ECO:0000256" key="4">
    <source>
        <dbReference type="ARBA" id="ARBA00022741"/>
    </source>
</evidence>
<evidence type="ECO:0000256" key="5">
    <source>
        <dbReference type="ARBA" id="ARBA00022840"/>
    </source>
</evidence>
<feature type="domain" description="Methionyl/Valyl/Leucyl/Isoleucyl-tRNA synthetase anticodon-binding" evidence="10">
    <location>
        <begin position="252"/>
        <end position="362"/>
    </location>
</feature>
<dbReference type="InterPro" id="IPR002302">
    <property type="entry name" value="Leu-tRNA-ligase"/>
</dbReference>
<dbReference type="AlphaFoldDB" id="A0A402AUN0"/>
<keyword evidence="5" id="KW-0067">ATP-binding</keyword>
<protein>
    <recommendedName>
        <fullName evidence="2">leucine--tRNA ligase</fullName>
        <ecNumber evidence="2">6.1.1.4</ecNumber>
    </recommendedName>
</protein>
<dbReference type="CDD" id="cd07958">
    <property type="entry name" value="Anticodon_Ia_Leu_BEm"/>
    <property type="match status" value="1"/>
</dbReference>
<sequence>MGKRSVKYRLRDWLISRQRYWGPPIPIIYCPEHGAVPVPEDQLPVLLPEVEQWMPTGTGVSPLAAIESFVNTTCPVCGQPARRETDVSDNFLDSAWYYLRYPSHADQDHAWDPDITRRWLPVDMCIGGADHSVLHLMYVRFIAMALHDLGQLEFNEPFQHFRANGTITLAGSKISKSRGNVINPDHYIEHLGADAFRMYLMFMGPYEADGDFSDRNIGGVVRFLDRVWQLVMQHQLSADPAQSLRREKQRLLHLTIKRVTEDLQSFKYNTAIAALMEYINTLAPKTNIADQEIETLLILLAPMAPYITEELWAHLGHSISIHTVSWPTYNPDVIQQDTFLLPIQVDGRVRDRIEVAVDTPEAAIKQQATTTARIQSFIADRSIQNIIYVPGRLINIVTH</sequence>
<name>A0A402AUN0_9CHLR</name>